<evidence type="ECO:0000313" key="3">
    <source>
        <dbReference type="Proteomes" id="UP000887159"/>
    </source>
</evidence>
<evidence type="ECO:0000313" key="2">
    <source>
        <dbReference type="EMBL" id="GFY36573.1"/>
    </source>
</evidence>
<dbReference type="InterPro" id="IPR036397">
    <property type="entry name" value="RNaseH_sf"/>
</dbReference>
<sequence>MGIRGCGDVAVCITTLVLHSVSWFRGGTGFHPLIRIAGTLNSQCYISEVSIFKQDNTRPHVARDVQEFFFTDQIDLLPCPAYSPDLSPIENVWFMLAQ</sequence>
<dbReference type="GO" id="GO:0003676">
    <property type="term" value="F:nucleic acid binding"/>
    <property type="evidence" value="ECO:0007669"/>
    <property type="project" value="InterPro"/>
</dbReference>
<feature type="domain" description="Tc1-like transposase DDE" evidence="1">
    <location>
        <begin position="55"/>
        <end position="96"/>
    </location>
</feature>
<dbReference type="EMBL" id="BMAU01021437">
    <property type="protein sequence ID" value="GFY36573.1"/>
    <property type="molecule type" value="Genomic_DNA"/>
</dbReference>
<dbReference type="Gene3D" id="3.30.420.10">
    <property type="entry name" value="Ribonuclease H-like superfamily/Ribonuclease H"/>
    <property type="match status" value="1"/>
</dbReference>
<dbReference type="Pfam" id="PF13358">
    <property type="entry name" value="DDE_3"/>
    <property type="match status" value="1"/>
</dbReference>
<organism evidence="2 3">
    <name type="scientific">Trichonephila clavipes</name>
    <name type="common">Golden silk orbweaver</name>
    <name type="synonym">Nephila clavipes</name>
    <dbReference type="NCBI Taxonomy" id="2585209"/>
    <lineage>
        <taxon>Eukaryota</taxon>
        <taxon>Metazoa</taxon>
        <taxon>Ecdysozoa</taxon>
        <taxon>Arthropoda</taxon>
        <taxon>Chelicerata</taxon>
        <taxon>Arachnida</taxon>
        <taxon>Araneae</taxon>
        <taxon>Araneomorphae</taxon>
        <taxon>Entelegynae</taxon>
        <taxon>Araneoidea</taxon>
        <taxon>Nephilidae</taxon>
        <taxon>Trichonephila</taxon>
    </lineage>
</organism>
<comment type="caution">
    <text evidence="2">The sequence shown here is derived from an EMBL/GenBank/DDBJ whole genome shotgun (WGS) entry which is preliminary data.</text>
</comment>
<keyword evidence="3" id="KW-1185">Reference proteome</keyword>
<protein>
    <submittedName>
        <fullName evidence="2">Transposable element Tcb1 transposase</fullName>
    </submittedName>
</protein>
<gene>
    <name evidence="2" type="primary">NCL1_53504</name>
    <name evidence="2" type="ORF">TNCV_27781</name>
</gene>
<accession>A0A8X7BMI2</accession>
<evidence type="ECO:0000259" key="1">
    <source>
        <dbReference type="Pfam" id="PF13358"/>
    </source>
</evidence>
<name>A0A8X7BMI2_TRICX</name>
<dbReference type="AlphaFoldDB" id="A0A8X7BMI2"/>
<dbReference type="InterPro" id="IPR038717">
    <property type="entry name" value="Tc1-like_DDE_dom"/>
</dbReference>
<reference evidence="2" key="1">
    <citation type="submission" date="2020-08" db="EMBL/GenBank/DDBJ databases">
        <title>Multicomponent nature underlies the extraordinary mechanical properties of spider dragline silk.</title>
        <authorList>
            <person name="Kono N."/>
            <person name="Nakamura H."/>
            <person name="Mori M."/>
            <person name="Yoshida Y."/>
            <person name="Ohtoshi R."/>
            <person name="Malay A.D."/>
            <person name="Moran D.A.P."/>
            <person name="Tomita M."/>
            <person name="Numata K."/>
            <person name="Arakawa K."/>
        </authorList>
    </citation>
    <scope>NUCLEOTIDE SEQUENCE</scope>
</reference>
<dbReference type="Proteomes" id="UP000887159">
    <property type="component" value="Unassembled WGS sequence"/>
</dbReference>
<proteinExistence type="predicted"/>